<protein>
    <submittedName>
        <fullName evidence="1">Uncharacterized protein</fullName>
    </submittedName>
</protein>
<dbReference type="PANTHER" id="PTHR21726:SF61">
    <property type="entry name" value="DNAA INITIATOR-ASSOCIATING PROTEIN"/>
    <property type="match status" value="1"/>
</dbReference>
<comment type="caution">
    <text evidence="1">The sequence shown here is derived from an EMBL/GenBank/DDBJ whole genome shotgun (WGS) entry which is preliminary data.</text>
</comment>
<organism evidence="1 2">
    <name type="scientific">Datura stramonium</name>
    <name type="common">Jimsonweed</name>
    <name type="synonym">Common thornapple</name>
    <dbReference type="NCBI Taxonomy" id="4076"/>
    <lineage>
        <taxon>Eukaryota</taxon>
        <taxon>Viridiplantae</taxon>
        <taxon>Streptophyta</taxon>
        <taxon>Embryophyta</taxon>
        <taxon>Tracheophyta</taxon>
        <taxon>Spermatophyta</taxon>
        <taxon>Magnoliopsida</taxon>
        <taxon>eudicotyledons</taxon>
        <taxon>Gunneridae</taxon>
        <taxon>Pentapetalae</taxon>
        <taxon>asterids</taxon>
        <taxon>lamiids</taxon>
        <taxon>Solanales</taxon>
        <taxon>Solanaceae</taxon>
        <taxon>Solanoideae</taxon>
        <taxon>Datureae</taxon>
        <taxon>Datura</taxon>
    </lineage>
</organism>
<proteinExistence type="predicted"/>
<dbReference type="PANTHER" id="PTHR21726">
    <property type="entry name" value="PHOSPHATIDYLINOSITOL N-ACETYLGLUCOSAMINYLTRANSFERASE SUBUNIT P DOWN SYNDROME CRITICAL REGION PROTEIN 5 -RELATED"/>
    <property type="match status" value="1"/>
</dbReference>
<dbReference type="Proteomes" id="UP000823775">
    <property type="component" value="Unassembled WGS sequence"/>
</dbReference>
<gene>
    <name evidence="1" type="ORF">HAX54_019057</name>
</gene>
<sequence>MIVSSAREMNDNLAITASSLAITEKKSQRPGGCVGIFFQLFDWNRRFAKKKLFPKKLLSPARLKQASKKFGGDEKQPKLRLGAIS</sequence>
<accession>A0ABS8S2E5</accession>
<evidence type="ECO:0000313" key="2">
    <source>
        <dbReference type="Proteomes" id="UP000823775"/>
    </source>
</evidence>
<name>A0ABS8S2E5_DATST</name>
<evidence type="ECO:0000313" key="1">
    <source>
        <dbReference type="EMBL" id="MCD7452998.1"/>
    </source>
</evidence>
<reference evidence="1 2" key="1">
    <citation type="journal article" date="2021" name="BMC Genomics">
        <title>Datura genome reveals duplications of psychoactive alkaloid biosynthetic genes and high mutation rate following tissue culture.</title>
        <authorList>
            <person name="Rajewski A."/>
            <person name="Carter-House D."/>
            <person name="Stajich J."/>
            <person name="Litt A."/>
        </authorList>
    </citation>
    <scope>NUCLEOTIDE SEQUENCE [LARGE SCALE GENOMIC DNA]</scope>
    <source>
        <strain evidence="1">AR-01</strain>
    </source>
</reference>
<dbReference type="EMBL" id="JACEIK010000231">
    <property type="protein sequence ID" value="MCD7452998.1"/>
    <property type="molecule type" value="Genomic_DNA"/>
</dbReference>
<keyword evidence="2" id="KW-1185">Reference proteome</keyword>